<comment type="caution">
    <text evidence="4">The sequence shown here is derived from an EMBL/GenBank/DDBJ whole genome shotgun (WGS) entry which is preliminary data.</text>
</comment>
<evidence type="ECO:0000256" key="2">
    <source>
        <dbReference type="ARBA" id="ARBA00022679"/>
    </source>
</evidence>
<dbReference type="SUPFAM" id="SSF53335">
    <property type="entry name" value="S-adenosyl-L-methionine-dependent methyltransferases"/>
    <property type="match status" value="1"/>
</dbReference>
<dbReference type="EMBL" id="QCYY01000770">
    <property type="protein sequence ID" value="ROT82839.1"/>
    <property type="molecule type" value="Genomic_DNA"/>
</dbReference>
<evidence type="ECO:0000259" key="3">
    <source>
        <dbReference type="Pfam" id="PF14904"/>
    </source>
</evidence>
<dbReference type="OrthoDB" id="194386at2759"/>
<dbReference type="Pfam" id="PF14904">
    <property type="entry name" value="FAM86"/>
    <property type="match status" value="1"/>
</dbReference>
<dbReference type="Pfam" id="PF10294">
    <property type="entry name" value="Methyltransf_16"/>
    <property type="match status" value="1"/>
</dbReference>
<dbReference type="AlphaFoldDB" id="A0A3R7QY51"/>
<dbReference type="InterPro" id="IPR029063">
    <property type="entry name" value="SAM-dependent_MTases_sf"/>
</dbReference>
<dbReference type="InterPro" id="IPR019410">
    <property type="entry name" value="Methyltransf_16"/>
</dbReference>
<organism evidence="4 5">
    <name type="scientific">Penaeus vannamei</name>
    <name type="common">Whiteleg shrimp</name>
    <name type="synonym">Litopenaeus vannamei</name>
    <dbReference type="NCBI Taxonomy" id="6689"/>
    <lineage>
        <taxon>Eukaryota</taxon>
        <taxon>Metazoa</taxon>
        <taxon>Ecdysozoa</taxon>
        <taxon>Arthropoda</taxon>
        <taxon>Crustacea</taxon>
        <taxon>Multicrustacea</taxon>
        <taxon>Malacostraca</taxon>
        <taxon>Eumalacostraca</taxon>
        <taxon>Eucarida</taxon>
        <taxon>Decapoda</taxon>
        <taxon>Dendrobranchiata</taxon>
        <taxon>Penaeoidea</taxon>
        <taxon>Penaeidae</taxon>
        <taxon>Penaeus</taxon>
    </lineage>
</organism>
<evidence type="ECO:0000313" key="4">
    <source>
        <dbReference type="EMBL" id="ROT82839.1"/>
    </source>
</evidence>
<dbReference type="GO" id="GO:0032991">
    <property type="term" value="C:protein-containing complex"/>
    <property type="evidence" value="ECO:0007669"/>
    <property type="project" value="TreeGrafter"/>
</dbReference>
<evidence type="ECO:0000313" key="5">
    <source>
        <dbReference type="Proteomes" id="UP000283509"/>
    </source>
</evidence>
<dbReference type="GO" id="GO:0016740">
    <property type="term" value="F:transferase activity"/>
    <property type="evidence" value="ECO:0007669"/>
    <property type="project" value="UniProtKB-KW"/>
</dbReference>
<dbReference type="InterPro" id="IPR029426">
    <property type="entry name" value="FAM86_N"/>
</dbReference>
<dbReference type="Gene3D" id="3.40.50.150">
    <property type="entry name" value="Vaccinia Virus protein VP39"/>
    <property type="match status" value="1"/>
</dbReference>
<feature type="domain" description="FAM86 N-terminal" evidence="3">
    <location>
        <begin position="12"/>
        <end position="72"/>
    </location>
</feature>
<dbReference type="STRING" id="6689.A0A3R7QY51"/>
<keyword evidence="5" id="KW-1185">Reference proteome</keyword>
<proteinExistence type="inferred from homology"/>
<dbReference type="PANTHER" id="PTHR14614:SF130">
    <property type="entry name" value="PROTEIN-LYSINE N-METHYLTRANSFERASE EEF2KMT"/>
    <property type="match status" value="1"/>
</dbReference>
<dbReference type="Proteomes" id="UP000283509">
    <property type="component" value="Unassembled WGS sequence"/>
</dbReference>
<name>A0A3R7QY51_PENVA</name>
<gene>
    <name evidence="4" type="ORF">C7M84_023990</name>
</gene>
<sequence>MWKDVKDTLINLEYDESVNFQENFLCNTVQHPVAKRFPPTTSYARMFLKSFIEQIEGSNQEVCEDVYLVYTDLISQCASLSTDLCYRTYRLQPDCILTIKETRKLITDGTTGLYTWEAGHVLAEWCSENKPMFRNKKVLELGSGLGLMGLAVIKVCEPASYIFTDLPATVLTTLAENVKINLENDSSYEFSSDCDWTNGMETSYNHTKVNVRRLDWEQDSCDITTDIILAADVVYDPAIVKCLVGTLKTALNNNPSAVAVVACTLRNSDTLGFFRDVLAGEKVKISWETQRLYQESPSRPQSTVSLLQLSL</sequence>
<keyword evidence="2" id="KW-0808">Transferase</keyword>
<reference evidence="4 5" key="2">
    <citation type="submission" date="2019-01" db="EMBL/GenBank/DDBJ databases">
        <title>The decoding of complex shrimp genome reveals the adaptation for benthos swimmer, frequently molting mechanism and breeding impact on genome.</title>
        <authorList>
            <person name="Sun Y."/>
            <person name="Gao Y."/>
            <person name="Yu Y."/>
        </authorList>
    </citation>
    <scope>NUCLEOTIDE SEQUENCE [LARGE SCALE GENOMIC DNA]</scope>
    <source>
        <tissue evidence="4">Muscle</tissue>
    </source>
</reference>
<reference evidence="4 5" key="1">
    <citation type="submission" date="2018-04" db="EMBL/GenBank/DDBJ databases">
        <authorList>
            <person name="Zhang X."/>
            <person name="Yuan J."/>
            <person name="Li F."/>
            <person name="Xiang J."/>
        </authorList>
    </citation>
    <scope>NUCLEOTIDE SEQUENCE [LARGE SCALE GENOMIC DNA]</scope>
    <source>
        <tissue evidence="4">Muscle</tissue>
    </source>
</reference>
<comment type="similarity">
    <text evidence="1">Belongs to the class I-like SAM-binding methyltransferase superfamily. EEF2KMT family.</text>
</comment>
<protein>
    <recommendedName>
        <fullName evidence="3">FAM86 N-terminal domain-containing protein</fullName>
    </recommendedName>
</protein>
<evidence type="ECO:0000256" key="1">
    <source>
        <dbReference type="ARBA" id="ARBA00005511"/>
    </source>
</evidence>
<dbReference type="PANTHER" id="PTHR14614">
    <property type="entry name" value="HEPATOCELLULAR CARCINOMA-ASSOCIATED ANTIGEN"/>
    <property type="match status" value="1"/>
</dbReference>
<accession>A0A3R7QY51</accession>